<keyword evidence="3" id="KW-1185">Reference proteome</keyword>
<evidence type="ECO:0000313" key="3">
    <source>
        <dbReference type="Proteomes" id="UP000824120"/>
    </source>
</evidence>
<dbReference type="Proteomes" id="UP000824120">
    <property type="component" value="Chromosome 5"/>
</dbReference>
<sequence length="175" mass="19483">MIEPDGSLWNSAKDVARALKECVRKLFTQTYHFWSEIPNSIRQAMFNEFKFKAMFEQAKKATGSLKGGSLYTKGAKTIGTITKEMSGLQGIRLPHQAKALDGVQIVVMLTQIAQLTSALAESEKRRVAKQQSMGVTIQQIKEQMLNLARRPTTSSPVEDTDNDSDKEDDFGDLTP</sequence>
<evidence type="ECO:0000256" key="1">
    <source>
        <dbReference type="SAM" id="MobiDB-lite"/>
    </source>
</evidence>
<gene>
    <name evidence="2" type="ORF">H5410_026375</name>
</gene>
<protein>
    <submittedName>
        <fullName evidence="2">Uncharacterized protein</fullName>
    </submittedName>
</protein>
<feature type="region of interest" description="Disordered" evidence="1">
    <location>
        <begin position="145"/>
        <end position="175"/>
    </location>
</feature>
<name>A0A9J5YVY1_SOLCO</name>
<organism evidence="2 3">
    <name type="scientific">Solanum commersonii</name>
    <name type="common">Commerson's wild potato</name>
    <name type="synonym">Commerson's nightshade</name>
    <dbReference type="NCBI Taxonomy" id="4109"/>
    <lineage>
        <taxon>Eukaryota</taxon>
        <taxon>Viridiplantae</taxon>
        <taxon>Streptophyta</taxon>
        <taxon>Embryophyta</taxon>
        <taxon>Tracheophyta</taxon>
        <taxon>Spermatophyta</taxon>
        <taxon>Magnoliopsida</taxon>
        <taxon>eudicotyledons</taxon>
        <taxon>Gunneridae</taxon>
        <taxon>Pentapetalae</taxon>
        <taxon>asterids</taxon>
        <taxon>lamiids</taxon>
        <taxon>Solanales</taxon>
        <taxon>Solanaceae</taxon>
        <taxon>Solanoideae</taxon>
        <taxon>Solaneae</taxon>
        <taxon>Solanum</taxon>
    </lineage>
</organism>
<comment type="caution">
    <text evidence="2">The sequence shown here is derived from an EMBL/GenBank/DDBJ whole genome shotgun (WGS) entry which is preliminary data.</text>
</comment>
<dbReference type="OrthoDB" id="1252236at2759"/>
<accession>A0A9J5YVY1</accession>
<dbReference type="EMBL" id="JACXVP010000005">
    <property type="protein sequence ID" value="KAG5604883.1"/>
    <property type="molecule type" value="Genomic_DNA"/>
</dbReference>
<reference evidence="2 3" key="1">
    <citation type="submission" date="2020-09" db="EMBL/GenBank/DDBJ databases">
        <title>De no assembly of potato wild relative species, Solanum commersonii.</title>
        <authorList>
            <person name="Cho K."/>
        </authorList>
    </citation>
    <scope>NUCLEOTIDE SEQUENCE [LARGE SCALE GENOMIC DNA]</scope>
    <source>
        <strain evidence="2">LZ3.2</strain>
        <tissue evidence="2">Leaf</tissue>
    </source>
</reference>
<feature type="compositionally biased region" description="Acidic residues" evidence="1">
    <location>
        <begin position="158"/>
        <end position="175"/>
    </location>
</feature>
<proteinExistence type="predicted"/>
<evidence type="ECO:0000313" key="2">
    <source>
        <dbReference type="EMBL" id="KAG5604883.1"/>
    </source>
</evidence>
<dbReference type="AlphaFoldDB" id="A0A9J5YVY1"/>